<evidence type="ECO:0000256" key="5">
    <source>
        <dbReference type="ARBA" id="ARBA00023136"/>
    </source>
</evidence>
<comment type="caution">
    <text evidence="8">The sequence shown here is derived from an EMBL/GenBank/DDBJ whole genome shotgun (WGS) entry which is preliminary data.</text>
</comment>
<feature type="transmembrane region" description="Helical" evidence="6">
    <location>
        <begin position="329"/>
        <end position="347"/>
    </location>
</feature>
<dbReference type="PANTHER" id="PTHR43646">
    <property type="entry name" value="GLYCOSYLTRANSFERASE"/>
    <property type="match status" value="1"/>
</dbReference>
<dbReference type="InterPro" id="IPR029044">
    <property type="entry name" value="Nucleotide-diphossugar_trans"/>
</dbReference>
<dbReference type="CDD" id="cd00761">
    <property type="entry name" value="Glyco_tranf_GTA_type"/>
    <property type="match status" value="1"/>
</dbReference>
<dbReference type="Gene3D" id="3.90.550.10">
    <property type="entry name" value="Spore Coat Polysaccharide Biosynthesis Protein SpsA, Chain A"/>
    <property type="match status" value="1"/>
</dbReference>
<name>A0A7C0VC75_UNCW3</name>
<dbReference type="Proteomes" id="UP000885847">
    <property type="component" value="Unassembled WGS sequence"/>
</dbReference>
<feature type="domain" description="Glycosyltransferase 2-like" evidence="7">
    <location>
        <begin position="37"/>
        <end position="161"/>
    </location>
</feature>
<evidence type="ECO:0000256" key="4">
    <source>
        <dbReference type="ARBA" id="ARBA00022679"/>
    </source>
</evidence>
<keyword evidence="5 6" id="KW-0472">Membrane</keyword>
<evidence type="ECO:0000256" key="2">
    <source>
        <dbReference type="ARBA" id="ARBA00022475"/>
    </source>
</evidence>
<evidence type="ECO:0000259" key="7">
    <source>
        <dbReference type="Pfam" id="PF00535"/>
    </source>
</evidence>
<evidence type="ECO:0000256" key="1">
    <source>
        <dbReference type="ARBA" id="ARBA00004236"/>
    </source>
</evidence>
<keyword evidence="2" id="KW-1003">Cell membrane</keyword>
<evidence type="ECO:0000313" key="8">
    <source>
        <dbReference type="EMBL" id="HDI83853.1"/>
    </source>
</evidence>
<dbReference type="AlphaFoldDB" id="A0A7C0VC75"/>
<organism evidence="8">
    <name type="scientific">candidate division WOR-3 bacterium</name>
    <dbReference type="NCBI Taxonomy" id="2052148"/>
    <lineage>
        <taxon>Bacteria</taxon>
        <taxon>Bacteria division WOR-3</taxon>
    </lineage>
</organism>
<evidence type="ECO:0000256" key="6">
    <source>
        <dbReference type="SAM" id="Phobius"/>
    </source>
</evidence>
<dbReference type="GO" id="GO:0016757">
    <property type="term" value="F:glycosyltransferase activity"/>
    <property type="evidence" value="ECO:0007669"/>
    <property type="project" value="UniProtKB-KW"/>
</dbReference>
<dbReference type="Pfam" id="PF00535">
    <property type="entry name" value="Glycos_transf_2"/>
    <property type="match status" value="1"/>
</dbReference>
<protein>
    <submittedName>
        <fullName evidence="8">Glycosyltransferase</fullName>
    </submittedName>
</protein>
<dbReference type="GO" id="GO:0005886">
    <property type="term" value="C:plasma membrane"/>
    <property type="evidence" value="ECO:0007669"/>
    <property type="project" value="UniProtKB-SubCell"/>
</dbReference>
<dbReference type="EMBL" id="DQWE01000404">
    <property type="protein sequence ID" value="HDI83853.1"/>
    <property type="molecule type" value="Genomic_DNA"/>
</dbReference>
<dbReference type="PANTHER" id="PTHR43646:SF2">
    <property type="entry name" value="GLYCOSYLTRANSFERASE 2-LIKE DOMAIN-CONTAINING PROTEIN"/>
    <property type="match status" value="1"/>
</dbReference>
<proteinExistence type="predicted"/>
<sequence>MNAILLFIEWITGFLLFSAKNLLRRKTGDVKNPGRVSVIIPARNEEHSLPHLLDSLKNQTLKPYEIIVVDDGSEDKTSEIAKKYGAMVVRNEKVEKGWTGKSWAVWRGFLKSSGDILVFLDADVRLKPEAIEELIYLRGKTNGVISVFPYHYTERLYEKFSILFNFLGALTFTSPFERVLKKGGMCGAVLICTRDDYVKIGGHSSVRAEIVEDMALGRMFEEEGIPVETYLGYRLVSFRMYPDGYMSLVEGFTKNTAKGALSISLPTLSLLIFWFSGLLSTGIVFFLNLLRGTLELNHYAIFYFLYTLQLLSLGRFIGNFGFILPVFHIFPSVFFLSIFLNSIYRYYIRGIVSWKDRAISIRGWGK</sequence>
<keyword evidence="6" id="KW-0812">Transmembrane</keyword>
<reference evidence="8" key="1">
    <citation type="journal article" date="2020" name="mSystems">
        <title>Genome- and Community-Level Interaction Insights into Carbon Utilization and Element Cycling Functions of Hydrothermarchaeota in Hydrothermal Sediment.</title>
        <authorList>
            <person name="Zhou Z."/>
            <person name="Liu Y."/>
            <person name="Xu W."/>
            <person name="Pan J."/>
            <person name="Luo Z.H."/>
            <person name="Li M."/>
        </authorList>
    </citation>
    <scope>NUCLEOTIDE SEQUENCE [LARGE SCALE GENOMIC DNA]</scope>
    <source>
        <strain evidence="8">HyVt-102</strain>
    </source>
</reference>
<comment type="subcellular location">
    <subcellularLocation>
        <location evidence="1">Cell membrane</location>
    </subcellularLocation>
</comment>
<evidence type="ECO:0000256" key="3">
    <source>
        <dbReference type="ARBA" id="ARBA00022676"/>
    </source>
</evidence>
<keyword evidence="3" id="KW-0328">Glycosyltransferase</keyword>
<dbReference type="SUPFAM" id="SSF53448">
    <property type="entry name" value="Nucleotide-diphospho-sugar transferases"/>
    <property type="match status" value="1"/>
</dbReference>
<keyword evidence="4" id="KW-0808">Transferase</keyword>
<accession>A0A7C0VC75</accession>
<keyword evidence="6" id="KW-1133">Transmembrane helix</keyword>
<dbReference type="InterPro" id="IPR001173">
    <property type="entry name" value="Glyco_trans_2-like"/>
</dbReference>
<gene>
    <name evidence="8" type="ORF">ENF18_08710</name>
</gene>
<feature type="transmembrane region" description="Helical" evidence="6">
    <location>
        <begin position="302"/>
        <end position="323"/>
    </location>
</feature>
<feature type="transmembrane region" description="Helical" evidence="6">
    <location>
        <begin position="271"/>
        <end position="290"/>
    </location>
</feature>